<evidence type="ECO:0000256" key="5">
    <source>
        <dbReference type="ARBA" id="ARBA00022989"/>
    </source>
</evidence>
<evidence type="ECO:0000256" key="8">
    <source>
        <dbReference type="SAM" id="Phobius"/>
    </source>
</evidence>
<evidence type="ECO:0000256" key="6">
    <source>
        <dbReference type="ARBA" id="ARBA00023118"/>
    </source>
</evidence>
<comment type="caution">
    <text evidence="10">The sequence shown here is derived from an EMBL/GenBank/DDBJ whole genome shotgun (WGS) entry which is preliminary data.</text>
</comment>
<dbReference type="InterPro" id="IPR043760">
    <property type="entry name" value="PycTM_dom"/>
</dbReference>
<evidence type="ECO:0000256" key="1">
    <source>
        <dbReference type="ARBA" id="ARBA00004236"/>
    </source>
</evidence>
<accession>A0ABW3Y744</accession>
<evidence type="ECO:0000259" key="9">
    <source>
        <dbReference type="Pfam" id="PF18967"/>
    </source>
</evidence>
<name>A0ABW3Y744_9ACTN</name>
<dbReference type="RefSeq" id="WP_377566621.1">
    <property type="nucleotide sequence ID" value="NZ_JBHTMP010000002.1"/>
</dbReference>
<protein>
    <submittedName>
        <fullName evidence="10">Pycsar system effector family protein</fullName>
    </submittedName>
</protein>
<dbReference type="Pfam" id="PF18967">
    <property type="entry name" value="PycTM"/>
    <property type="match status" value="1"/>
</dbReference>
<proteinExistence type="predicted"/>
<evidence type="ECO:0000256" key="3">
    <source>
        <dbReference type="ARBA" id="ARBA00022692"/>
    </source>
</evidence>
<keyword evidence="11" id="KW-1185">Reference proteome</keyword>
<keyword evidence="6" id="KW-0051">Antiviral defense</keyword>
<feature type="transmembrane region" description="Helical" evidence="8">
    <location>
        <begin position="53"/>
        <end position="77"/>
    </location>
</feature>
<gene>
    <name evidence="10" type="ORF">ACFQ4H_02955</name>
</gene>
<keyword evidence="2" id="KW-1003">Cell membrane</keyword>
<comment type="subcellular location">
    <subcellularLocation>
        <location evidence="1">Cell membrane</location>
    </subcellularLocation>
</comment>
<feature type="transmembrane region" description="Helical" evidence="8">
    <location>
        <begin position="137"/>
        <end position="155"/>
    </location>
</feature>
<organism evidence="10 11">
    <name type="scientific">Micromonospora sonneratiae</name>
    <dbReference type="NCBI Taxonomy" id="1184706"/>
    <lineage>
        <taxon>Bacteria</taxon>
        <taxon>Bacillati</taxon>
        <taxon>Actinomycetota</taxon>
        <taxon>Actinomycetes</taxon>
        <taxon>Micromonosporales</taxon>
        <taxon>Micromonosporaceae</taxon>
        <taxon>Micromonospora</taxon>
    </lineage>
</organism>
<reference evidence="11" key="1">
    <citation type="journal article" date="2019" name="Int. J. Syst. Evol. Microbiol.">
        <title>The Global Catalogue of Microorganisms (GCM) 10K type strain sequencing project: providing services to taxonomists for standard genome sequencing and annotation.</title>
        <authorList>
            <consortium name="The Broad Institute Genomics Platform"/>
            <consortium name="The Broad Institute Genome Sequencing Center for Infectious Disease"/>
            <person name="Wu L."/>
            <person name="Ma J."/>
        </authorList>
    </citation>
    <scope>NUCLEOTIDE SEQUENCE [LARGE SCALE GENOMIC DNA]</scope>
    <source>
        <strain evidence="11">JCM 31037</strain>
    </source>
</reference>
<dbReference type="Proteomes" id="UP001597260">
    <property type="component" value="Unassembled WGS sequence"/>
</dbReference>
<keyword evidence="4" id="KW-0547">Nucleotide-binding</keyword>
<dbReference type="EMBL" id="JBHTMP010000002">
    <property type="protein sequence ID" value="MFD1320044.1"/>
    <property type="molecule type" value="Genomic_DNA"/>
</dbReference>
<keyword evidence="3 8" id="KW-0812">Transmembrane</keyword>
<feature type="domain" description="Pycsar effector protein" evidence="9">
    <location>
        <begin position="13"/>
        <end position="153"/>
    </location>
</feature>
<sequence>MVPVPDTEFFTTRLTEVRAELARVDAKASALLAVAGAALTVGLAVLARADLPVSAMVAGCVTVALVGIAVGLLACAVRPRLNGGYGLVHYAGSLPGDLLTEATLPPLDTAAELARQLVWLSRTALVKYRRLRTAVDLLLAALVGTAATALLAVALG</sequence>
<keyword evidence="7 8" id="KW-0472">Membrane</keyword>
<evidence type="ECO:0000313" key="11">
    <source>
        <dbReference type="Proteomes" id="UP001597260"/>
    </source>
</evidence>
<evidence type="ECO:0000256" key="7">
    <source>
        <dbReference type="ARBA" id="ARBA00023136"/>
    </source>
</evidence>
<evidence type="ECO:0000313" key="10">
    <source>
        <dbReference type="EMBL" id="MFD1320044.1"/>
    </source>
</evidence>
<evidence type="ECO:0000256" key="2">
    <source>
        <dbReference type="ARBA" id="ARBA00022475"/>
    </source>
</evidence>
<evidence type="ECO:0000256" key="4">
    <source>
        <dbReference type="ARBA" id="ARBA00022741"/>
    </source>
</evidence>
<feature type="transmembrane region" description="Helical" evidence="8">
    <location>
        <begin position="28"/>
        <end position="47"/>
    </location>
</feature>
<keyword evidence="5 8" id="KW-1133">Transmembrane helix</keyword>